<dbReference type="PRINTS" id="PR00080">
    <property type="entry name" value="SDRFAMILY"/>
</dbReference>
<dbReference type="AlphaFoldDB" id="A0A286I8G0"/>
<dbReference type="InterPro" id="IPR020904">
    <property type="entry name" value="Sc_DH/Rdtase_CS"/>
</dbReference>
<protein>
    <submittedName>
        <fullName evidence="4">NAD(P)-dependent dehydrogenase (Short-subunit alcohol dehydrogenase family)</fullName>
    </submittedName>
</protein>
<dbReference type="Pfam" id="PF13561">
    <property type="entry name" value="adh_short_C2"/>
    <property type="match status" value="1"/>
</dbReference>
<dbReference type="EMBL" id="OCPC01000001">
    <property type="protein sequence ID" value="SOE16405.1"/>
    <property type="molecule type" value="Genomic_DNA"/>
</dbReference>
<proteinExistence type="inferred from homology"/>
<dbReference type="PANTHER" id="PTHR42760:SF133">
    <property type="entry name" value="3-OXOACYL-[ACYL-CARRIER-PROTEIN] REDUCTASE"/>
    <property type="match status" value="1"/>
</dbReference>
<dbReference type="Proteomes" id="UP000219465">
    <property type="component" value="Unassembled WGS sequence"/>
</dbReference>
<dbReference type="FunFam" id="3.40.50.720:FF:000084">
    <property type="entry name" value="Short-chain dehydrogenase reductase"/>
    <property type="match status" value="1"/>
</dbReference>
<dbReference type="GO" id="GO:0006633">
    <property type="term" value="P:fatty acid biosynthetic process"/>
    <property type="evidence" value="ECO:0007669"/>
    <property type="project" value="TreeGrafter"/>
</dbReference>
<dbReference type="InterPro" id="IPR002347">
    <property type="entry name" value="SDR_fam"/>
</dbReference>
<dbReference type="CDD" id="cd05233">
    <property type="entry name" value="SDR_c"/>
    <property type="match status" value="1"/>
</dbReference>
<dbReference type="GO" id="GO:0016616">
    <property type="term" value="F:oxidoreductase activity, acting on the CH-OH group of donors, NAD or NADP as acceptor"/>
    <property type="evidence" value="ECO:0007669"/>
    <property type="project" value="UniProtKB-ARBA"/>
</dbReference>
<reference evidence="5" key="1">
    <citation type="submission" date="2017-08" db="EMBL/GenBank/DDBJ databases">
        <authorList>
            <person name="Varghese N."/>
            <person name="Submissions S."/>
        </authorList>
    </citation>
    <scope>NUCLEOTIDE SEQUENCE [LARGE SCALE GENOMIC DNA]</scope>
    <source>
        <strain evidence="5">KCTC 23107</strain>
    </source>
</reference>
<dbReference type="Gene3D" id="3.40.50.720">
    <property type="entry name" value="NAD(P)-binding Rossmann-like Domain"/>
    <property type="match status" value="1"/>
</dbReference>
<evidence type="ECO:0000256" key="2">
    <source>
        <dbReference type="ARBA" id="ARBA00023002"/>
    </source>
</evidence>
<dbReference type="PANTHER" id="PTHR42760">
    <property type="entry name" value="SHORT-CHAIN DEHYDROGENASES/REDUCTASES FAMILY MEMBER"/>
    <property type="match status" value="1"/>
</dbReference>
<dbReference type="PROSITE" id="PS00061">
    <property type="entry name" value="ADH_SHORT"/>
    <property type="match status" value="1"/>
</dbReference>
<evidence type="ECO:0000313" key="5">
    <source>
        <dbReference type="Proteomes" id="UP000219465"/>
    </source>
</evidence>
<organism evidence="4 5">
    <name type="scientific">Hoeflea halophila</name>
    <dbReference type="NCBI Taxonomy" id="714899"/>
    <lineage>
        <taxon>Bacteria</taxon>
        <taxon>Pseudomonadati</taxon>
        <taxon>Pseudomonadota</taxon>
        <taxon>Alphaproteobacteria</taxon>
        <taxon>Hyphomicrobiales</taxon>
        <taxon>Rhizobiaceae</taxon>
        <taxon>Hoeflea</taxon>
    </lineage>
</organism>
<dbReference type="GO" id="GO:0048038">
    <property type="term" value="F:quinone binding"/>
    <property type="evidence" value="ECO:0007669"/>
    <property type="project" value="TreeGrafter"/>
</dbReference>
<dbReference type="SMART" id="SM00822">
    <property type="entry name" value="PKS_KR"/>
    <property type="match status" value="1"/>
</dbReference>
<dbReference type="PRINTS" id="PR00081">
    <property type="entry name" value="GDHRDH"/>
</dbReference>
<keyword evidence="5" id="KW-1185">Reference proteome</keyword>
<name>A0A286I8G0_9HYPH</name>
<evidence type="ECO:0000256" key="1">
    <source>
        <dbReference type="ARBA" id="ARBA00006484"/>
    </source>
</evidence>
<evidence type="ECO:0000259" key="3">
    <source>
        <dbReference type="SMART" id="SM00822"/>
    </source>
</evidence>
<accession>A0A286I8G0</accession>
<sequence length="292" mass="30824">MQRVVHFFDQLPHDHLWRRPVSGAIPFVADRKKGAVVHRSELFDVSDEIVLVTGGGTGLGLAMAQALALNGARIALAGNDPASLEAAVDKIAAAGGEAVCVDLDVRSDSSISVAFDQVEAKLGPVSVLVNNAGVAHRDKATQLTRDRLREVMSVNVDGVYMVAQETARRLIRDSRGGSIINVSSVLSDIPMRQVSAYSASKAAVSQITRSLALEWAKHGIRVNEIRPGWFKTDLTAPFLKGPGAGVMAGQNPMGRLGDVHDLDGAVLLLASKAGAFMTGSSLYIDGGHSIGR</sequence>
<dbReference type="SUPFAM" id="SSF51735">
    <property type="entry name" value="NAD(P)-binding Rossmann-fold domains"/>
    <property type="match status" value="1"/>
</dbReference>
<dbReference type="InterPro" id="IPR036291">
    <property type="entry name" value="NAD(P)-bd_dom_sf"/>
</dbReference>
<dbReference type="InterPro" id="IPR057326">
    <property type="entry name" value="KR_dom"/>
</dbReference>
<evidence type="ECO:0000313" key="4">
    <source>
        <dbReference type="EMBL" id="SOE16405.1"/>
    </source>
</evidence>
<feature type="domain" description="Ketoreductase" evidence="3">
    <location>
        <begin position="48"/>
        <end position="229"/>
    </location>
</feature>
<comment type="similarity">
    <text evidence="1">Belongs to the short-chain dehydrogenases/reductases (SDR) family.</text>
</comment>
<gene>
    <name evidence="4" type="ORF">SAMN05877838_1272</name>
</gene>
<keyword evidence="2" id="KW-0560">Oxidoreductase</keyword>